<keyword evidence="1" id="KW-0677">Repeat</keyword>
<evidence type="ECO:0000256" key="2">
    <source>
        <dbReference type="SAM" id="MobiDB-lite"/>
    </source>
</evidence>
<protein>
    <recommendedName>
        <fullName evidence="3">Nephrocystin 3-like N-terminal domain-containing protein</fullName>
    </recommendedName>
</protein>
<evidence type="ECO:0000313" key="5">
    <source>
        <dbReference type="Proteomes" id="UP001140091"/>
    </source>
</evidence>
<feature type="compositionally biased region" description="Low complexity" evidence="2">
    <location>
        <begin position="98"/>
        <end position="108"/>
    </location>
</feature>
<feature type="domain" description="Nephrocystin 3-like N-terminal" evidence="3">
    <location>
        <begin position="264"/>
        <end position="378"/>
    </location>
</feature>
<dbReference type="PANTHER" id="PTHR10039">
    <property type="entry name" value="AMELOGENIN"/>
    <property type="match status" value="1"/>
</dbReference>
<dbReference type="OrthoDB" id="163438at2759"/>
<dbReference type="InterPro" id="IPR056884">
    <property type="entry name" value="NPHP3-like_N"/>
</dbReference>
<evidence type="ECO:0000256" key="1">
    <source>
        <dbReference type="ARBA" id="ARBA00022737"/>
    </source>
</evidence>
<dbReference type="AlphaFoldDB" id="A0A9W8ITQ2"/>
<feature type="compositionally biased region" description="Polar residues" evidence="2">
    <location>
        <begin position="109"/>
        <end position="131"/>
    </location>
</feature>
<proteinExistence type="predicted"/>
<accession>A0A9W8ITQ2</accession>
<evidence type="ECO:0000259" key="3">
    <source>
        <dbReference type="Pfam" id="PF24883"/>
    </source>
</evidence>
<gene>
    <name evidence="4" type="ORF">H1R20_g14396</name>
</gene>
<dbReference type="EMBL" id="JANBPK010001478">
    <property type="protein sequence ID" value="KAJ2922692.1"/>
    <property type="molecule type" value="Genomic_DNA"/>
</dbReference>
<reference evidence="4" key="1">
    <citation type="submission" date="2022-06" db="EMBL/GenBank/DDBJ databases">
        <title>Genome Sequence of Candolleomyces eurysporus.</title>
        <authorList>
            <person name="Buettner E."/>
        </authorList>
    </citation>
    <scope>NUCLEOTIDE SEQUENCE</scope>
    <source>
        <strain evidence="4">VTCC 930004</strain>
    </source>
</reference>
<dbReference type="Pfam" id="PF24883">
    <property type="entry name" value="NPHP3_N"/>
    <property type="match status" value="1"/>
</dbReference>
<comment type="caution">
    <text evidence="4">The sequence shown here is derived from an EMBL/GenBank/DDBJ whole genome shotgun (WGS) entry which is preliminary data.</text>
</comment>
<keyword evidence="5" id="KW-1185">Reference proteome</keyword>
<name>A0A9W8ITQ2_9AGAR</name>
<dbReference type="Proteomes" id="UP001140091">
    <property type="component" value="Unassembled WGS sequence"/>
</dbReference>
<evidence type="ECO:0000313" key="4">
    <source>
        <dbReference type="EMBL" id="KAJ2922692.1"/>
    </source>
</evidence>
<feature type="region of interest" description="Disordered" evidence="2">
    <location>
        <begin position="98"/>
        <end position="138"/>
    </location>
</feature>
<sequence length="827" mass="92348">MAQLIMRAQGYQGSVNGPEPVYNFGDFNTNPGGIVACQAYGRSDNTYRVGGYDRDGLNAEAPYTPTSPVTVASSVAGPGFRANIDSHSMPIYDAYTPQGAAAQPQPAAMTSTSALQISPQDSSHPKTSGAQGSKGFGQRSGVLAYGPIPHASIQLANSTCFRTQQGAVDNRSAPYSVVNRQERNRGTIYNGNIYGGVNNFNMSNSDGAVLQYLNERAATGAMHDSDERFPPPLCHPGTREAVIYRILDWYGYQRGPGKPIIPARFIITLAYQLYISIPELAPHIENAVKRNPMILTKALEVQMKKLIVEPFKTLGTTQDMPNRLIIIDGLDECINSDRESRIEKKYAEDRETVQIRVLDLIHALASHQLPLSFLILSRPEAWIEEHIKSQKFEDVVEFVDLYEVGDHMQDVETFVKAELSRLGLDEEDLVKPLVQRANGHMLYASTVIRHIESPYDDPRKRLQNILNICSSSNPDLAHSTPFSSLHELYRQILRSCPEGNRSVMIEVLEDIDAAVLSFRSEIGLDRAVNILDHLSGRVPGAGMKAIRGLHAVLNLAGRDRGGRMSNEHPCLEFYIHSSFRPFLRDPRLSLEFYIDWRKGHLRLLLRCLHYMSSITLRSKVDTDHLRFAVLEWMSLWLEFADPPPGWQNFDCATLLVMLKKLLDINLTACFVHAFTNLNGVIFSPAFGSTILEAGANNRIVPQSVDGDNFHKSEPLAQQAVLHVRGSYKAAVLHLLKAYVPYTNQYKALFIAAVSLCLIDLSRTSEKLVDWNSDGVVLALKGLKQESSEHFQTLMEDVEKDFRWRVSILGDAEHLDKYEVLISFIHDG</sequence>
<feature type="non-terminal residue" evidence="4">
    <location>
        <position position="1"/>
    </location>
</feature>
<organism evidence="4 5">
    <name type="scientific">Candolleomyces eurysporus</name>
    <dbReference type="NCBI Taxonomy" id="2828524"/>
    <lineage>
        <taxon>Eukaryota</taxon>
        <taxon>Fungi</taxon>
        <taxon>Dikarya</taxon>
        <taxon>Basidiomycota</taxon>
        <taxon>Agaricomycotina</taxon>
        <taxon>Agaricomycetes</taxon>
        <taxon>Agaricomycetidae</taxon>
        <taxon>Agaricales</taxon>
        <taxon>Agaricineae</taxon>
        <taxon>Psathyrellaceae</taxon>
        <taxon>Candolleomyces</taxon>
    </lineage>
</organism>